<comment type="caution">
    <text evidence="2">The sequence shown here is derived from an EMBL/GenBank/DDBJ whole genome shotgun (WGS) entry which is preliminary data.</text>
</comment>
<reference evidence="2 3" key="1">
    <citation type="submission" date="2021-08" db="EMBL/GenBank/DDBJ databases">
        <title>Draft genome sequence of Mycolicibacterium sp. NGTWS1702 strain.</title>
        <authorList>
            <person name="Matsumoto M."/>
            <person name="Tang B.C.C."/>
            <person name="Machida Y."/>
            <person name="Matoyama H."/>
            <person name="Kishihara T."/>
            <person name="Sato S."/>
            <person name="Kondo I."/>
            <person name="Sano M."/>
            <person name="Kato G."/>
        </authorList>
    </citation>
    <scope>NUCLEOTIDE SEQUENCE [LARGE SCALE GENOMIC DNA]</scope>
    <source>
        <strain evidence="2 3">NGTWSNA01</strain>
    </source>
</reference>
<keyword evidence="3" id="KW-1185">Reference proteome</keyword>
<evidence type="ECO:0000259" key="1">
    <source>
        <dbReference type="PROSITE" id="PS50902"/>
    </source>
</evidence>
<dbReference type="InterPro" id="IPR008254">
    <property type="entry name" value="Flavodoxin/NO_synth"/>
</dbReference>
<dbReference type="Proteomes" id="UP001060504">
    <property type="component" value="Unassembled WGS sequence"/>
</dbReference>
<sequence length="231" mass="26113">MTEAADEKPQGRSPRVLLLYYSYTGQSQKVLEAAGEVFGERGYDVTTAPIEFTDPRYAERFSRFPMRSVWPEFLGMLPAQTLQRTGDIRTPDAVRSADYDLICIGSPTWWSTVSMPLRSFLKSHEARNLLDGKRFAVFVVCRRKWRGNLAGVRKLAEKKGGRYVDGIHFTYPGGELPSMLSLTSYLGSGEYKDRYLGVKLPPTNIDADQIEESRRFAARVADKVFGKRPTP</sequence>
<dbReference type="InterPro" id="IPR029039">
    <property type="entry name" value="Flavoprotein-like_sf"/>
</dbReference>
<dbReference type="Gene3D" id="3.40.50.360">
    <property type="match status" value="1"/>
</dbReference>
<proteinExistence type="predicted"/>
<protein>
    <recommendedName>
        <fullName evidence="1">Flavodoxin-like domain-containing protein</fullName>
    </recommendedName>
</protein>
<name>A0ABQ4VBL8_9MYCO</name>
<dbReference type="PROSITE" id="PS50902">
    <property type="entry name" value="FLAVODOXIN_LIKE"/>
    <property type="match status" value="1"/>
</dbReference>
<evidence type="ECO:0000313" key="2">
    <source>
        <dbReference type="EMBL" id="GJF17049.1"/>
    </source>
</evidence>
<gene>
    <name evidence="2" type="ORF">NGTWS1702_22890</name>
</gene>
<evidence type="ECO:0000313" key="3">
    <source>
        <dbReference type="Proteomes" id="UP001060504"/>
    </source>
</evidence>
<feature type="domain" description="Flavodoxin-like" evidence="1">
    <location>
        <begin position="16"/>
        <end position="221"/>
    </location>
</feature>
<accession>A0ABQ4VBL8</accession>
<dbReference type="SUPFAM" id="SSF52218">
    <property type="entry name" value="Flavoproteins"/>
    <property type="match status" value="1"/>
</dbReference>
<dbReference type="EMBL" id="BPRH01002397">
    <property type="protein sequence ID" value="GJF17049.1"/>
    <property type="molecule type" value="Genomic_DNA"/>
</dbReference>
<organism evidence="2 3">
    <name type="scientific">Mycolicibacterium cyprinidarum</name>
    <dbReference type="NCBI Taxonomy" id="2860311"/>
    <lineage>
        <taxon>Bacteria</taxon>
        <taxon>Bacillati</taxon>
        <taxon>Actinomycetota</taxon>
        <taxon>Actinomycetes</taxon>
        <taxon>Mycobacteriales</taxon>
        <taxon>Mycobacteriaceae</taxon>
        <taxon>Mycolicibacterium</taxon>
    </lineage>
</organism>